<dbReference type="AlphaFoldDB" id="A0A7Y9J6Y7"/>
<keyword evidence="3" id="KW-1185">Reference proteome</keyword>
<accession>A0A7Y9J6Y7</accession>
<proteinExistence type="predicted"/>
<comment type="caution">
    <text evidence="2">The sequence shown here is derived from an EMBL/GenBank/DDBJ whole genome shotgun (WGS) entry which is preliminary data.</text>
</comment>
<dbReference type="Pfam" id="PF01370">
    <property type="entry name" value="Epimerase"/>
    <property type="match status" value="1"/>
</dbReference>
<dbReference type="PANTHER" id="PTHR43245">
    <property type="entry name" value="BIFUNCTIONAL POLYMYXIN RESISTANCE PROTEIN ARNA"/>
    <property type="match status" value="1"/>
</dbReference>
<evidence type="ECO:0000313" key="3">
    <source>
        <dbReference type="Proteomes" id="UP000535890"/>
    </source>
</evidence>
<evidence type="ECO:0000259" key="1">
    <source>
        <dbReference type="Pfam" id="PF01370"/>
    </source>
</evidence>
<dbReference type="RefSeq" id="WP_179795429.1">
    <property type="nucleotide sequence ID" value="NZ_BAABHP010000024.1"/>
</dbReference>
<sequence length="228" mass="24245">MSRIVITGASGVIGSVLVRGLRGHTVRGVDLPEQDLTSEGEATRAALDADQIVHLAWNTRVENFLSDRIDPANAGMTRSVLAAAVHAGVGRVVVASSVHADEYPAPADVHLLSSDRVSRPTSLYGADKVFCEALGRVYASRGPEVVAVRFGGVNRADQVPTGCTTERAVWLSHRDCVGLLQAILDAPVRARTYSCLYAVSANAGRWHDLDNPFGWSPSDSDEARAATT</sequence>
<evidence type="ECO:0000313" key="2">
    <source>
        <dbReference type="EMBL" id="NYD37912.1"/>
    </source>
</evidence>
<protein>
    <submittedName>
        <fullName evidence="2">Nucleoside-diphosphate-sugar epimerase</fullName>
    </submittedName>
</protein>
<dbReference type="SUPFAM" id="SSF51735">
    <property type="entry name" value="NAD(P)-binding Rossmann-fold domains"/>
    <property type="match status" value="1"/>
</dbReference>
<dbReference type="InterPro" id="IPR050177">
    <property type="entry name" value="Lipid_A_modif_metabolic_enz"/>
</dbReference>
<dbReference type="Gene3D" id="3.40.50.720">
    <property type="entry name" value="NAD(P)-binding Rossmann-like Domain"/>
    <property type="match status" value="1"/>
</dbReference>
<dbReference type="PANTHER" id="PTHR43245:SF55">
    <property type="entry name" value="NAD(P)-BINDING DOMAIN-CONTAINING PROTEIN"/>
    <property type="match status" value="1"/>
</dbReference>
<dbReference type="InterPro" id="IPR036291">
    <property type="entry name" value="NAD(P)-bd_dom_sf"/>
</dbReference>
<dbReference type="InterPro" id="IPR001509">
    <property type="entry name" value="Epimerase_deHydtase"/>
</dbReference>
<organism evidence="2 3">
    <name type="scientific">Actinomycetospora corticicola</name>
    <dbReference type="NCBI Taxonomy" id="663602"/>
    <lineage>
        <taxon>Bacteria</taxon>
        <taxon>Bacillati</taxon>
        <taxon>Actinomycetota</taxon>
        <taxon>Actinomycetes</taxon>
        <taxon>Pseudonocardiales</taxon>
        <taxon>Pseudonocardiaceae</taxon>
        <taxon>Actinomycetospora</taxon>
    </lineage>
</organism>
<gene>
    <name evidence="2" type="ORF">BJ983_004014</name>
</gene>
<reference evidence="2 3" key="1">
    <citation type="submission" date="2020-07" db="EMBL/GenBank/DDBJ databases">
        <title>Sequencing the genomes of 1000 actinobacteria strains.</title>
        <authorList>
            <person name="Klenk H.-P."/>
        </authorList>
    </citation>
    <scope>NUCLEOTIDE SEQUENCE [LARGE SCALE GENOMIC DNA]</scope>
    <source>
        <strain evidence="2 3">DSM 45772</strain>
    </source>
</reference>
<name>A0A7Y9J6Y7_9PSEU</name>
<feature type="domain" description="NAD-dependent epimerase/dehydratase" evidence="1">
    <location>
        <begin position="4"/>
        <end position="148"/>
    </location>
</feature>
<dbReference type="Proteomes" id="UP000535890">
    <property type="component" value="Unassembled WGS sequence"/>
</dbReference>
<dbReference type="EMBL" id="JACCBN010000001">
    <property type="protein sequence ID" value="NYD37912.1"/>
    <property type="molecule type" value="Genomic_DNA"/>
</dbReference>